<gene>
    <name evidence="1" type="ORF">SAMN05660865_00413</name>
</gene>
<dbReference type="EMBL" id="FNUK01000003">
    <property type="protein sequence ID" value="SEF51745.1"/>
    <property type="molecule type" value="Genomic_DNA"/>
</dbReference>
<evidence type="ECO:0000313" key="2">
    <source>
        <dbReference type="Proteomes" id="UP000242850"/>
    </source>
</evidence>
<dbReference type="Proteomes" id="UP000242850">
    <property type="component" value="Unassembled WGS sequence"/>
</dbReference>
<keyword evidence="2" id="KW-1185">Reference proteome</keyword>
<dbReference type="InterPro" id="IPR018708">
    <property type="entry name" value="DUF2225"/>
</dbReference>
<evidence type="ECO:0000313" key="1">
    <source>
        <dbReference type="EMBL" id="SEF51745.1"/>
    </source>
</evidence>
<dbReference type="Pfam" id="PF09986">
    <property type="entry name" value="DUF2225"/>
    <property type="match status" value="1"/>
</dbReference>
<dbReference type="RefSeq" id="WP_103895428.1">
    <property type="nucleotide sequence ID" value="NZ_FNUK01000003.1"/>
</dbReference>
<reference evidence="2" key="1">
    <citation type="submission" date="2016-10" db="EMBL/GenBank/DDBJ databases">
        <authorList>
            <person name="Varghese N."/>
            <person name="Submissions S."/>
        </authorList>
    </citation>
    <scope>NUCLEOTIDE SEQUENCE [LARGE SCALE GENOMIC DNA]</scope>
    <source>
        <strain evidence="2">DSM 5463</strain>
    </source>
</reference>
<organism evidence="1 2">
    <name type="scientific">Caloramator fervidus</name>
    <dbReference type="NCBI Taxonomy" id="29344"/>
    <lineage>
        <taxon>Bacteria</taxon>
        <taxon>Bacillati</taxon>
        <taxon>Bacillota</taxon>
        <taxon>Clostridia</taxon>
        <taxon>Eubacteriales</taxon>
        <taxon>Clostridiaceae</taxon>
        <taxon>Caloramator</taxon>
    </lineage>
</organism>
<dbReference type="AlphaFoldDB" id="A0A1H5SMJ2"/>
<proteinExistence type="predicted"/>
<accession>A0A1H5SMJ2</accession>
<protein>
    <recommendedName>
        <fullName evidence="3">DUF2225 domain-containing protein</fullName>
    </recommendedName>
</protein>
<evidence type="ECO:0008006" key="3">
    <source>
        <dbReference type="Google" id="ProtNLM"/>
    </source>
</evidence>
<dbReference type="OrthoDB" id="9780343at2"/>
<name>A0A1H5SMJ2_9CLOT</name>
<sequence length="259" mass="30292">MFDIFSGLEELGFNNVDIDLYKNEKTEENKKDEENKNDPLKLLYDKTIDCPVCNTQFKTKTVKVGKARLISQDTDFMPIYENINPLFYDVIICPKCGYAAMVSYFNKIRQFQIELILNNITPKFKPKKYPDVYDVDIAIERYKFSLLNCAIKNAKSSEKAFNCLKIAWMYRLKKDTENELKFLELAYIGFKEALEKEPFPVCNMDQYTLMYLIGELARRIGKKDEALIWFGQVIIAKNARTKIKELAREQKDLIKSSVN</sequence>